<name>A0A6N7X5S4_9FIRM</name>
<proteinExistence type="inferred from homology"/>
<evidence type="ECO:0000256" key="3">
    <source>
        <dbReference type="ARBA" id="ARBA00023014"/>
    </source>
</evidence>
<reference evidence="4 5" key="1">
    <citation type="submission" date="2019-08" db="EMBL/GenBank/DDBJ databases">
        <title>In-depth cultivation of the pig gut microbiome towards novel bacterial diversity and tailored functional studies.</title>
        <authorList>
            <person name="Wylensek D."/>
            <person name="Hitch T.C.A."/>
            <person name="Clavel T."/>
        </authorList>
    </citation>
    <scope>NUCLEOTIDE SEQUENCE [LARGE SCALE GENOMIC DNA]</scope>
    <source>
        <strain evidence="4 5">WCA-MUC-591-APC-4B</strain>
    </source>
</reference>
<accession>A0A6N7X5S4</accession>
<organism evidence="4 5">
    <name type="scientific">Mogibacterium kristiansenii</name>
    <dbReference type="NCBI Taxonomy" id="2606708"/>
    <lineage>
        <taxon>Bacteria</taxon>
        <taxon>Bacillati</taxon>
        <taxon>Bacillota</taxon>
        <taxon>Clostridia</taxon>
        <taxon>Peptostreptococcales</taxon>
        <taxon>Anaerovoracaceae</taxon>
        <taxon>Mogibacterium</taxon>
    </lineage>
</organism>
<comment type="caution">
    <text evidence="4">The sequence shown here is derived from an EMBL/GenBank/DDBJ whole genome shotgun (WGS) entry which is preliminary data.</text>
</comment>
<dbReference type="EMBL" id="VUNA01000010">
    <property type="protein sequence ID" value="MST70870.1"/>
    <property type="molecule type" value="Genomic_DNA"/>
</dbReference>
<dbReference type="Gene3D" id="3.40.50.11890">
    <property type="match status" value="1"/>
</dbReference>
<gene>
    <name evidence="4" type="ORF">FYJ65_05900</name>
</gene>
<evidence type="ECO:0000256" key="1">
    <source>
        <dbReference type="ARBA" id="ARBA00001966"/>
    </source>
</evidence>
<comment type="similarity">
    <text evidence="2">Belongs to the FldB/FldC dehydratase alpha/beta subunit family.</text>
</comment>
<evidence type="ECO:0000256" key="2">
    <source>
        <dbReference type="ARBA" id="ARBA00005806"/>
    </source>
</evidence>
<keyword evidence="3" id="KW-0479">Metal-binding</keyword>
<dbReference type="Pfam" id="PF06050">
    <property type="entry name" value="HGD-D"/>
    <property type="match status" value="1"/>
</dbReference>
<keyword evidence="5" id="KW-1185">Reference proteome</keyword>
<dbReference type="AlphaFoldDB" id="A0A6N7X5S4"/>
<dbReference type="Gene3D" id="1.20.1270.370">
    <property type="match status" value="1"/>
</dbReference>
<dbReference type="Gene3D" id="3.40.50.11900">
    <property type="match status" value="1"/>
</dbReference>
<dbReference type="InterPro" id="IPR010327">
    <property type="entry name" value="FldB/FldC_alpha/beta"/>
</dbReference>
<keyword evidence="3" id="KW-0408">Iron</keyword>
<dbReference type="InterPro" id="IPR047678">
    <property type="entry name" value="YjiM-like"/>
</dbReference>
<comment type="cofactor">
    <cofactor evidence="1">
        <name>[4Fe-4S] cluster</name>
        <dbReference type="ChEBI" id="CHEBI:49883"/>
    </cofactor>
</comment>
<dbReference type="NCBIfam" id="NF040772">
    <property type="entry name" value="double_cubane"/>
    <property type="match status" value="1"/>
</dbReference>
<dbReference type="PANTHER" id="PTHR30548">
    <property type="entry name" value="2-HYDROXYGLUTARYL-COA DEHYDRATASE, D-COMPONENT-RELATED"/>
    <property type="match status" value="1"/>
</dbReference>
<evidence type="ECO:0000313" key="4">
    <source>
        <dbReference type="EMBL" id="MST70870.1"/>
    </source>
</evidence>
<dbReference type="GO" id="GO:0016836">
    <property type="term" value="F:hydro-lyase activity"/>
    <property type="evidence" value="ECO:0007669"/>
    <property type="project" value="UniProtKB-ARBA"/>
</dbReference>
<dbReference type="GO" id="GO:0051536">
    <property type="term" value="F:iron-sulfur cluster binding"/>
    <property type="evidence" value="ECO:0007669"/>
    <property type="project" value="UniProtKB-KW"/>
</dbReference>
<evidence type="ECO:0000313" key="5">
    <source>
        <dbReference type="Proteomes" id="UP000469424"/>
    </source>
</evidence>
<sequence length="384" mass="42895">MPNLELPKSFDEFVDARKAGFIHVKDYVENGGHLVGIFCSYTPLELFDAAGVCAIGLCGTSNEPIADAEKVLPKNLCPLIKASYGFAYTDKCPYTYFCDFIVGETTCDGKKKMFELLNDIKETYVMQLPQGQKRAYAKDIWYEEVKLLKEKLEEKYGVEITDEKLREAAGKRNALRRTQLELYALQGMNPPALKSTEVMSTLAQGLFHFGVDAQHATYRARVDAAKAAYEAGERPVSEKAKRILLTGCPSTGVIQKVGVTIENNGGVIVCLDDCGGERTTKMMVDEDADDILRAISDRYLEIHCSVMTTNEGRIENTKEMCKKYNVDGVVELVLQACHTFNVEATRMQEMCDEEGIPYMKLETDYSTTDSGQIETRLAAFLEML</sequence>
<dbReference type="PANTHER" id="PTHR30548:SF6">
    <property type="entry name" value="DEHYDRATASE SUBUNIT YJIM-RELATED"/>
    <property type="match status" value="1"/>
</dbReference>
<protein>
    <submittedName>
        <fullName evidence="4">2-hydroxyacyl-CoA dehydratase</fullName>
    </submittedName>
</protein>
<dbReference type="RefSeq" id="WP_154554435.1">
    <property type="nucleotide sequence ID" value="NZ_JAQXUZ010000024.1"/>
</dbReference>
<dbReference type="Proteomes" id="UP000469424">
    <property type="component" value="Unassembled WGS sequence"/>
</dbReference>
<keyword evidence="3" id="KW-0411">Iron-sulfur</keyword>